<evidence type="ECO:0000256" key="8">
    <source>
        <dbReference type="SAM" id="Phobius"/>
    </source>
</evidence>
<evidence type="ECO:0000256" key="5">
    <source>
        <dbReference type="ARBA" id="ARBA00022989"/>
    </source>
</evidence>
<dbReference type="InterPro" id="IPR000298">
    <property type="entry name" value="Cyt_c_oxidase-like_su3"/>
</dbReference>
<dbReference type="PANTHER" id="PTHR11403">
    <property type="entry name" value="CYTOCHROME C OXIDASE SUBUNIT III"/>
    <property type="match status" value="1"/>
</dbReference>
<evidence type="ECO:0000256" key="6">
    <source>
        <dbReference type="ARBA" id="ARBA00023136"/>
    </source>
</evidence>
<dbReference type="SUPFAM" id="SSF81452">
    <property type="entry name" value="Cytochrome c oxidase subunit III-like"/>
    <property type="match status" value="1"/>
</dbReference>
<proteinExistence type="inferred from homology"/>
<comment type="similarity">
    <text evidence="2 7">Belongs to the cytochrome c oxidase subunit 3 family.</text>
</comment>
<accession>A0A2U8P5M0</accession>
<feature type="transmembrane region" description="Helical" evidence="8">
    <location>
        <begin position="133"/>
        <end position="158"/>
    </location>
</feature>
<evidence type="ECO:0000256" key="2">
    <source>
        <dbReference type="ARBA" id="ARBA00010581"/>
    </source>
</evidence>
<feature type="transmembrane region" description="Helical" evidence="8">
    <location>
        <begin position="96"/>
        <end position="113"/>
    </location>
</feature>
<dbReference type="Proteomes" id="UP000215703">
    <property type="component" value="Chromosome"/>
</dbReference>
<evidence type="ECO:0000313" key="10">
    <source>
        <dbReference type="EMBL" id="AWL93025.1"/>
    </source>
</evidence>
<evidence type="ECO:0000259" key="9">
    <source>
        <dbReference type="PROSITE" id="PS50253"/>
    </source>
</evidence>
<dbReference type="GO" id="GO:0005886">
    <property type="term" value="C:plasma membrane"/>
    <property type="evidence" value="ECO:0007669"/>
    <property type="project" value="UniProtKB-SubCell"/>
</dbReference>
<dbReference type="GeneID" id="92963557"/>
<comment type="subcellular location">
    <subcellularLocation>
        <location evidence="1 7">Cell membrane</location>
        <topology evidence="1 7">Multi-pass membrane protein</topology>
    </subcellularLocation>
</comment>
<feature type="transmembrane region" description="Helical" evidence="8">
    <location>
        <begin position="21"/>
        <end position="48"/>
    </location>
</feature>
<keyword evidence="5 8" id="KW-1133">Transmembrane helix</keyword>
<evidence type="ECO:0000256" key="3">
    <source>
        <dbReference type="ARBA" id="ARBA00022475"/>
    </source>
</evidence>
<sequence length="200" mass="22476">MREKIVLDLGRLPLHGMGTASVTWWGTLAFMLIEATGFALTIAVYLYLMSLATVWPINAPAPDLLPGTLVTLILGISLVPNILISRWAEHQDLRKVQIGMVIMSIFGIVPLIVRIFEFPALKVSWDSNAYGSVVWILLGLHTTHIITDLVDTLVLGVLMFTRHGPNKRRFGDVQDNAMYWNFVVATWLPIYGCIYWLARL</sequence>
<keyword evidence="3" id="KW-1003">Cell membrane</keyword>
<organism evidence="10 11">
    <name type="scientific">Bradyrhizobium ottawaense</name>
    <dbReference type="NCBI Taxonomy" id="931866"/>
    <lineage>
        <taxon>Bacteria</taxon>
        <taxon>Pseudomonadati</taxon>
        <taxon>Pseudomonadota</taxon>
        <taxon>Alphaproteobacteria</taxon>
        <taxon>Hyphomicrobiales</taxon>
        <taxon>Nitrobacteraceae</taxon>
        <taxon>Bradyrhizobium</taxon>
    </lineage>
</organism>
<dbReference type="KEGG" id="bot:CIT37_13030"/>
<dbReference type="GO" id="GO:0019646">
    <property type="term" value="P:aerobic electron transport chain"/>
    <property type="evidence" value="ECO:0007669"/>
    <property type="project" value="InterPro"/>
</dbReference>
<feature type="transmembrane region" description="Helical" evidence="8">
    <location>
        <begin position="64"/>
        <end position="84"/>
    </location>
</feature>
<reference evidence="10 11" key="2">
    <citation type="journal article" date="2017" name="Syst. Appl. Microbiol.">
        <title>Soybeans inoculated with root zone soils of Canadian native legumes harbour diverse and novel Bradyrhizobium spp. that possess agricultural potential.</title>
        <authorList>
            <person name="Bromfield E.S.P."/>
            <person name="Cloutier S."/>
            <person name="Tambong J.T."/>
            <person name="Tran Thi T.V."/>
        </authorList>
    </citation>
    <scope>NUCLEOTIDE SEQUENCE [LARGE SCALE GENOMIC DNA]</scope>
    <source>
        <strain evidence="10 11">OO99</strain>
    </source>
</reference>
<dbReference type="Pfam" id="PF00510">
    <property type="entry name" value="COX3"/>
    <property type="match status" value="1"/>
</dbReference>
<feature type="transmembrane region" description="Helical" evidence="8">
    <location>
        <begin position="179"/>
        <end position="198"/>
    </location>
</feature>
<dbReference type="Gene3D" id="1.20.120.80">
    <property type="entry name" value="Cytochrome c oxidase, subunit III, four-helix bundle"/>
    <property type="match status" value="1"/>
</dbReference>
<feature type="domain" description="Heme-copper oxidase subunit III family profile" evidence="9">
    <location>
        <begin position="1"/>
        <end position="199"/>
    </location>
</feature>
<dbReference type="InterPro" id="IPR013833">
    <property type="entry name" value="Cyt_c_oxidase_su3_a-hlx"/>
</dbReference>
<protein>
    <submittedName>
        <fullName evidence="10">Cytochrome C oxidase subunit III</fullName>
    </submittedName>
</protein>
<dbReference type="InterPro" id="IPR035973">
    <property type="entry name" value="Cyt_c_oxidase_su3-like_sf"/>
</dbReference>
<dbReference type="PROSITE" id="PS50253">
    <property type="entry name" value="COX3"/>
    <property type="match status" value="1"/>
</dbReference>
<name>A0A2U8P5M0_9BRAD</name>
<evidence type="ECO:0000256" key="1">
    <source>
        <dbReference type="ARBA" id="ARBA00004651"/>
    </source>
</evidence>
<dbReference type="PANTHER" id="PTHR11403:SF2">
    <property type="entry name" value="CYTOCHROME BO(3) UBIQUINOL OXIDASE SUBUNIT 3"/>
    <property type="match status" value="1"/>
</dbReference>
<dbReference type="RefSeq" id="WP_095425384.1">
    <property type="nucleotide sequence ID" value="NZ_CP029425.2"/>
</dbReference>
<dbReference type="InterPro" id="IPR024791">
    <property type="entry name" value="Cyt_c/ubiquinol_Oxase_su3"/>
</dbReference>
<evidence type="ECO:0000313" key="11">
    <source>
        <dbReference type="Proteomes" id="UP000215703"/>
    </source>
</evidence>
<dbReference type="AlphaFoldDB" id="A0A2U8P5M0"/>
<evidence type="ECO:0000256" key="4">
    <source>
        <dbReference type="ARBA" id="ARBA00022692"/>
    </source>
</evidence>
<keyword evidence="6 8" id="KW-0472">Membrane</keyword>
<dbReference type="GO" id="GO:0004129">
    <property type="term" value="F:cytochrome-c oxidase activity"/>
    <property type="evidence" value="ECO:0007669"/>
    <property type="project" value="InterPro"/>
</dbReference>
<gene>
    <name evidence="10" type="ORF">CIT37_13030</name>
</gene>
<evidence type="ECO:0000256" key="7">
    <source>
        <dbReference type="RuleBase" id="RU003376"/>
    </source>
</evidence>
<keyword evidence="4 7" id="KW-0812">Transmembrane</keyword>
<dbReference type="EMBL" id="CP029425">
    <property type="protein sequence ID" value="AWL93025.1"/>
    <property type="molecule type" value="Genomic_DNA"/>
</dbReference>
<reference evidence="10 11" key="1">
    <citation type="journal article" date="2014" name="Int. J. Syst. Evol. Microbiol.">
        <title>Bradyrhizobium ottawaense sp. nov., a symbiotic nitrogen fixing bacterium from root nodules of soybeans in Canada.</title>
        <authorList>
            <person name="Yu X."/>
            <person name="Cloutier S."/>
            <person name="Tambong J.T."/>
            <person name="Bromfield E.S."/>
        </authorList>
    </citation>
    <scope>NUCLEOTIDE SEQUENCE [LARGE SCALE GENOMIC DNA]</scope>
    <source>
        <strain evidence="10 11">OO99</strain>
    </source>
</reference>